<organism evidence="9 10">
    <name type="scientific">Paenibacillus naphthalenovorans</name>
    <dbReference type="NCBI Taxonomy" id="162209"/>
    <lineage>
        <taxon>Bacteria</taxon>
        <taxon>Bacillati</taxon>
        <taxon>Bacillota</taxon>
        <taxon>Bacilli</taxon>
        <taxon>Bacillales</taxon>
        <taxon>Paenibacillaceae</taxon>
        <taxon>Paenibacillus</taxon>
    </lineage>
</organism>
<evidence type="ECO:0000313" key="9">
    <source>
        <dbReference type="EMBL" id="ALS20554.1"/>
    </source>
</evidence>
<keyword evidence="3" id="KW-1003">Cell membrane</keyword>
<keyword evidence="2" id="KW-0813">Transport</keyword>
<evidence type="ECO:0000256" key="4">
    <source>
        <dbReference type="ARBA" id="ARBA00022519"/>
    </source>
</evidence>
<name>A0A0U2W558_9BACL</name>
<keyword evidence="6" id="KW-1133">Transmembrane helix</keyword>
<dbReference type="PANTHER" id="PTHR30574">
    <property type="entry name" value="INNER MEMBRANE PROTEIN YEDE"/>
    <property type="match status" value="1"/>
</dbReference>
<evidence type="ECO:0000313" key="10">
    <source>
        <dbReference type="Proteomes" id="UP000061660"/>
    </source>
</evidence>
<dbReference type="OrthoDB" id="9794165at2"/>
<evidence type="ECO:0000256" key="3">
    <source>
        <dbReference type="ARBA" id="ARBA00022475"/>
    </source>
</evidence>
<keyword evidence="4" id="KW-0997">Cell inner membrane</keyword>
<dbReference type="Proteomes" id="UP000061660">
    <property type="component" value="Chromosome"/>
</dbReference>
<keyword evidence="5" id="KW-0812">Transmembrane</keyword>
<dbReference type="STRING" id="162209.IJ22_01620"/>
<dbReference type="PANTHER" id="PTHR30574:SF1">
    <property type="entry name" value="SULPHUR TRANSPORT DOMAIN-CONTAINING PROTEIN"/>
    <property type="match status" value="1"/>
</dbReference>
<keyword evidence="10" id="KW-1185">Reference proteome</keyword>
<evidence type="ECO:0000256" key="5">
    <source>
        <dbReference type="ARBA" id="ARBA00022692"/>
    </source>
</evidence>
<dbReference type="GO" id="GO:0005886">
    <property type="term" value="C:plasma membrane"/>
    <property type="evidence" value="ECO:0007669"/>
    <property type="project" value="UniProtKB-SubCell"/>
</dbReference>
<proteinExistence type="inferred from homology"/>
<dbReference type="Pfam" id="PF04143">
    <property type="entry name" value="Sulf_transp"/>
    <property type="match status" value="1"/>
</dbReference>
<protein>
    <submittedName>
        <fullName evidence="9">Putative inner membrane protein</fullName>
    </submittedName>
</protein>
<comment type="subcellular location">
    <subcellularLocation>
        <location evidence="1">Cell inner membrane</location>
        <topology evidence="1">Multi-pass membrane protein</topology>
    </subcellularLocation>
</comment>
<dbReference type="PATRIC" id="fig|162209.4.peg.163"/>
<sequence length="406" mass="43226">MSTSEANIINLNPAGKIEKPGVNRRITMIALMLFALGFVFLGSTVSYKQASLYLIAGVLGLALYHAHYGFTSSFRIFLVSGRGLGIRAQMILFFIANLLFLPLLLGVTDNPVAGYVSPVGMSVLIGAFIFGIGMQMGDGCASGTLYHIGGGDSRGILTLIGFVAGSVIGSAHFTWWMATPNIGPVSFIETFGALGGFLLNLALLAFVFMATIYIERRRNGNVESLRLDWKSGWKTVYRGPWPLIIGSVVLAVGNAVVLYISGKPWGVTSAFALWGAKISQALGIQVTDWGYWQTPANAAALNSSIFKDVTSVMDIGLMLGALLALGLSGKPNRFLRNIPPRMIAGLLIGGIMMGYGARIAFGCNIGAYFGGIASFSLHGWEWMIGAMLGSVIGVKLRPVCAFGKNE</sequence>
<dbReference type="AlphaFoldDB" id="A0A0U2W558"/>
<accession>A0A0U2W558</accession>
<comment type="similarity">
    <text evidence="8">Belongs to the TsuA/YedE (TC 9.B.102) family.</text>
</comment>
<evidence type="ECO:0000256" key="1">
    <source>
        <dbReference type="ARBA" id="ARBA00004429"/>
    </source>
</evidence>
<dbReference type="InterPro" id="IPR007272">
    <property type="entry name" value="Sulf_transp_TsuA/YedE"/>
</dbReference>
<keyword evidence="7" id="KW-0472">Membrane</keyword>
<dbReference type="KEGG" id="pnp:IJ22_01620"/>
<reference evidence="10" key="1">
    <citation type="submission" date="2015-12" db="EMBL/GenBank/DDBJ databases">
        <title>Complete genome sequences of two moderately thermophilic Paenibacillus species.</title>
        <authorList>
            <person name="Butler R.III."/>
            <person name="Wang J."/>
            <person name="Stark B.C."/>
            <person name="Pombert J.-F."/>
        </authorList>
    </citation>
    <scope>NUCLEOTIDE SEQUENCE [LARGE SCALE GENOMIC DNA]</scope>
    <source>
        <strain evidence="10">32O-Y</strain>
    </source>
</reference>
<evidence type="ECO:0000256" key="7">
    <source>
        <dbReference type="ARBA" id="ARBA00023136"/>
    </source>
</evidence>
<dbReference type="EMBL" id="CP013652">
    <property type="protein sequence ID" value="ALS20554.1"/>
    <property type="molecule type" value="Genomic_DNA"/>
</dbReference>
<evidence type="ECO:0000256" key="6">
    <source>
        <dbReference type="ARBA" id="ARBA00022989"/>
    </source>
</evidence>
<evidence type="ECO:0000256" key="2">
    <source>
        <dbReference type="ARBA" id="ARBA00022448"/>
    </source>
</evidence>
<dbReference type="RefSeq" id="WP_054819264.1">
    <property type="nucleotide sequence ID" value="NZ_BJCS01000008.1"/>
</dbReference>
<reference evidence="9 10" key="2">
    <citation type="journal article" date="2016" name="Genome Announc.">
        <title>Complete Genome Sequences of Two Interactive Moderate Thermophiles, Paenibacillus napthalenovorans 32O-Y and Paenibacillus sp. 32O-W.</title>
        <authorList>
            <person name="Butler R.R.III."/>
            <person name="Wang J."/>
            <person name="Stark B.C."/>
            <person name="Pombert J.F."/>
        </authorList>
    </citation>
    <scope>NUCLEOTIDE SEQUENCE [LARGE SCALE GENOMIC DNA]</scope>
    <source>
        <strain evidence="9 10">32O-Y</strain>
    </source>
</reference>
<evidence type="ECO:0000256" key="8">
    <source>
        <dbReference type="ARBA" id="ARBA00035655"/>
    </source>
</evidence>
<gene>
    <name evidence="9" type="ORF">IJ22_01620</name>
</gene>